<dbReference type="PANTHER" id="PTHR37318:SF1">
    <property type="entry name" value="BSL7504 PROTEIN"/>
    <property type="match status" value="1"/>
</dbReference>
<feature type="domain" description="HTH marR-type" evidence="1">
    <location>
        <begin position="1"/>
        <end position="102"/>
    </location>
</feature>
<keyword evidence="3" id="KW-1185">Reference proteome</keyword>
<dbReference type="PATRIC" id="fig|1227499.3.peg.305"/>
<dbReference type="SMART" id="SM00347">
    <property type="entry name" value="HTH_MARR"/>
    <property type="match status" value="1"/>
</dbReference>
<dbReference type="EMBL" id="AOHZ01000009">
    <property type="protein sequence ID" value="ELY61914.1"/>
    <property type="molecule type" value="Genomic_DNA"/>
</dbReference>
<dbReference type="Pfam" id="PF13601">
    <property type="entry name" value="HTH_34"/>
    <property type="match status" value="1"/>
</dbReference>
<protein>
    <submittedName>
        <fullName evidence="2">Transcriptional regulator</fullName>
    </submittedName>
</protein>
<dbReference type="GO" id="GO:0003700">
    <property type="term" value="F:DNA-binding transcription factor activity"/>
    <property type="evidence" value="ECO:0007669"/>
    <property type="project" value="InterPro"/>
</dbReference>
<dbReference type="InterPro" id="IPR027395">
    <property type="entry name" value="WH_DNA-bd_dom"/>
</dbReference>
<dbReference type="RefSeq" id="WP_007257614.1">
    <property type="nucleotide sequence ID" value="NZ_AOHZ01000009.1"/>
</dbReference>
<dbReference type="AlphaFoldDB" id="L9XJH7"/>
<dbReference type="eggNOG" id="arCOG00732">
    <property type="taxonomic scope" value="Archaea"/>
</dbReference>
<name>L9XJH7_9EURY</name>
<dbReference type="CDD" id="cd00090">
    <property type="entry name" value="HTH_ARSR"/>
    <property type="match status" value="1"/>
</dbReference>
<organism evidence="2 3">
    <name type="scientific">Natronolimnohabitans innermongolicus JCM 12255</name>
    <dbReference type="NCBI Taxonomy" id="1227499"/>
    <lineage>
        <taxon>Archaea</taxon>
        <taxon>Methanobacteriati</taxon>
        <taxon>Methanobacteriota</taxon>
        <taxon>Stenosarchaea group</taxon>
        <taxon>Halobacteria</taxon>
        <taxon>Halobacteriales</taxon>
        <taxon>Natrialbaceae</taxon>
        <taxon>Natronolimnohabitans</taxon>
    </lineage>
</organism>
<evidence type="ECO:0000313" key="3">
    <source>
        <dbReference type="Proteomes" id="UP000011602"/>
    </source>
</evidence>
<dbReference type="PANTHER" id="PTHR37318">
    <property type="entry name" value="BSL7504 PROTEIN"/>
    <property type="match status" value="1"/>
</dbReference>
<comment type="caution">
    <text evidence="2">The sequence shown here is derived from an EMBL/GenBank/DDBJ whole genome shotgun (WGS) entry which is preliminary data.</text>
</comment>
<accession>L9XJH7</accession>
<dbReference type="OrthoDB" id="65295at2157"/>
<dbReference type="SUPFAM" id="SSF46785">
    <property type="entry name" value="Winged helix' DNA-binding domain"/>
    <property type="match status" value="1"/>
</dbReference>
<sequence>MEFDKLVHQPTRLQIFAYLYRHEQATFSELQSELEITDGNLSAHVQRMEDADAATVEKRFVDRRPQTTYELTDEGRTLFESHVDTLETLLDQLEHDGTGAGDETD</sequence>
<dbReference type="InterPro" id="IPR011991">
    <property type="entry name" value="ArsR-like_HTH"/>
</dbReference>
<gene>
    <name evidence="2" type="ORF">C493_01500</name>
</gene>
<dbReference type="Proteomes" id="UP000011602">
    <property type="component" value="Unassembled WGS sequence"/>
</dbReference>
<evidence type="ECO:0000259" key="1">
    <source>
        <dbReference type="SMART" id="SM00347"/>
    </source>
</evidence>
<proteinExistence type="predicted"/>
<dbReference type="InterPro" id="IPR000835">
    <property type="entry name" value="HTH_MarR-typ"/>
</dbReference>
<dbReference type="STRING" id="1227499.C493_01500"/>
<reference evidence="2 3" key="1">
    <citation type="journal article" date="2014" name="PLoS Genet.">
        <title>Phylogenetically driven sequencing of extremely halophilic archaea reveals strategies for static and dynamic osmo-response.</title>
        <authorList>
            <person name="Becker E.A."/>
            <person name="Seitzer P.M."/>
            <person name="Tritt A."/>
            <person name="Larsen D."/>
            <person name="Krusor M."/>
            <person name="Yao A.I."/>
            <person name="Wu D."/>
            <person name="Madern D."/>
            <person name="Eisen J.A."/>
            <person name="Darling A.E."/>
            <person name="Facciotti M.T."/>
        </authorList>
    </citation>
    <scope>NUCLEOTIDE SEQUENCE [LARGE SCALE GENOMIC DNA]</scope>
    <source>
        <strain evidence="2 3">JCM 12255</strain>
    </source>
</reference>
<dbReference type="InterPro" id="IPR036388">
    <property type="entry name" value="WH-like_DNA-bd_sf"/>
</dbReference>
<dbReference type="Gene3D" id="1.10.10.10">
    <property type="entry name" value="Winged helix-like DNA-binding domain superfamily/Winged helix DNA-binding domain"/>
    <property type="match status" value="1"/>
</dbReference>
<dbReference type="InterPro" id="IPR036390">
    <property type="entry name" value="WH_DNA-bd_sf"/>
</dbReference>
<evidence type="ECO:0000313" key="2">
    <source>
        <dbReference type="EMBL" id="ELY61914.1"/>
    </source>
</evidence>